<sequence>MPVCLPSHAPARVNMVDADEIAKLCYERFQQLPRRGKPEPGREWTLLAAVLRITGRANSDTVEKEFVSMGTGTKCIGQTAMSPSGEILNDSHAEVIARRGCIRYLTQELHRAVSGGGSAVFCQAEEQGKWRLKPGVSFLFFSSHTPCGDAAIMAMNGSQSQPCPPITAAHSPEEQKGRGDQKRQADESREAKHLKRPRQEEQGTHLEDRGARTPPLLSTSCETEDASQPAKEPGEMKIPLDSAGLCPHIPDIHRTGAKCVSGGPADPLLPGEGYHRTGLLRLKPGRGEPTLSLSCSDKLARWGVLGFQGALLSHYLQEGIYFSTVVVGGCPYSQEAMHRALVTRCSCVSDLPAGFFVRPPQLLQSSLEFPFSLAQAELHHQAGQGRISPCGAAISWCNVPEQPLDVTANGYKHGVTRKAIGTAKARSLLCKLELFHSFLSLVAATEPAALPPSLRGAELHTYWDYKQAAQSYQQAWQQLQSQAFPLWPRTDRGLLLFH</sequence>
<dbReference type="PANTHER" id="PTHR46516">
    <property type="entry name" value="TRNA-SPECIFIC ADENOSINE DEAMINASE 1"/>
    <property type="match status" value="1"/>
</dbReference>
<dbReference type="PROSITE" id="PS50141">
    <property type="entry name" value="A_DEAMIN_EDITASE"/>
    <property type="match status" value="1"/>
</dbReference>
<evidence type="ECO:0000256" key="5">
    <source>
        <dbReference type="ARBA" id="ARBA00037026"/>
    </source>
</evidence>
<comment type="catalytic activity">
    <reaction evidence="11">
        <text>adenosine(37) in tRNA(Ala) + H2O + H(+) = inosine(37) in tRNA(Ala) + NH4(+)</text>
        <dbReference type="Rhea" id="RHEA:50968"/>
        <dbReference type="Rhea" id="RHEA-COMP:12855"/>
        <dbReference type="Rhea" id="RHEA-COMP:12856"/>
        <dbReference type="ChEBI" id="CHEBI:15377"/>
        <dbReference type="ChEBI" id="CHEBI:15378"/>
        <dbReference type="ChEBI" id="CHEBI:28938"/>
        <dbReference type="ChEBI" id="CHEBI:74411"/>
        <dbReference type="ChEBI" id="CHEBI:82852"/>
        <dbReference type="EC" id="3.5.4.34"/>
    </reaction>
</comment>
<dbReference type="Pfam" id="PF02137">
    <property type="entry name" value="A_deamin"/>
    <property type="match status" value="1"/>
</dbReference>
<dbReference type="PANTHER" id="PTHR46516:SF1">
    <property type="entry name" value="TRNA-SPECIFIC ADENOSINE DEAMINASE 1"/>
    <property type="match status" value="1"/>
</dbReference>
<evidence type="ECO:0000256" key="3">
    <source>
        <dbReference type="ARBA" id="ARBA00022801"/>
    </source>
</evidence>
<organism evidence="14 15">
    <name type="scientific">Eleginops maclovinus</name>
    <name type="common">Patagonian blennie</name>
    <name type="synonym">Eleginus maclovinus</name>
    <dbReference type="NCBI Taxonomy" id="56733"/>
    <lineage>
        <taxon>Eukaryota</taxon>
        <taxon>Metazoa</taxon>
        <taxon>Chordata</taxon>
        <taxon>Craniata</taxon>
        <taxon>Vertebrata</taxon>
        <taxon>Euteleostomi</taxon>
        <taxon>Actinopterygii</taxon>
        <taxon>Neopterygii</taxon>
        <taxon>Teleostei</taxon>
        <taxon>Neoteleostei</taxon>
        <taxon>Acanthomorphata</taxon>
        <taxon>Eupercaria</taxon>
        <taxon>Perciformes</taxon>
        <taxon>Notothenioidei</taxon>
        <taxon>Eleginopidae</taxon>
        <taxon>Eleginops</taxon>
    </lineage>
</organism>
<dbReference type="GO" id="GO:0043829">
    <property type="term" value="F:tRNA-specific adenosine-37 deaminase activity"/>
    <property type="evidence" value="ECO:0007669"/>
    <property type="project" value="UniProtKB-EC"/>
</dbReference>
<feature type="domain" description="A to I editase" evidence="13">
    <location>
        <begin position="68"/>
        <end position="475"/>
    </location>
</feature>
<accession>A0AAN8AUP0</accession>
<protein>
    <recommendedName>
        <fullName evidence="9">tRNA-specific adenosine deaminase 1</fullName>
        <ecNumber evidence="8">3.5.4.34</ecNumber>
    </recommendedName>
    <alternativeName>
        <fullName evidence="10">tRNA-specific adenosine-37 deaminase</fullName>
    </alternativeName>
</protein>
<evidence type="ECO:0000256" key="12">
    <source>
        <dbReference type="SAM" id="MobiDB-lite"/>
    </source>
</evidence>
<evidence type="ECO:0000256" key="2">
    <source>
        <dbReference type="ARBA" id="ARBA00022723"/>
    </source>
</evidence>
<reference evidence="14 15" key="2">
    <citation type="journal article" date="2023" name="Mol. Biol. Evol.">
        <title>Genomics of Secondarily Temperate Adaptation in the Only Non-Antarctic Icefish.</title>
        <authorList>
            <person name="Rivera-Colon A.G."/>
            <person name="Rayamajhi N."/>
            <person name="Minhas B.F."/>
            <person name="Madrigal G."/>
            <person name="Bilyk K.T."/>
            <person name="Yoon V."/>
            <person name="Hune M."/>
            <person name="Gregory S."/>
            <person name="Cheng C.H.C."/>
            <person name="Catchen J.M."/>
        </authorList>
    </citation>
    <scope>NUCLEOTIDE SEQUENCE [LARGE SCALE GENOMIC DNA]</scope>
    <source>
        <strain evidence="14">JMC-PN-2008</strain>
    </source>
</reference>
<dbReference type="GO" id="GO:0003723">
    <property type="term" value="F:RNA binding"/>
    <property type="evidence" value="ECO:0007669"/>
    <property type="project" value="InterPro"/>
</dbReference>
<keyword evidence="15" id="KW-1185">Reference proteome</keyword>
<dbReference type="EMBL" id="JAUZQC010000008">
    <property type="protein sequence ID" value="KAK5868032.1"/>
    <property type="molecule type" value="Genomic_DNA"/>
</dbReference>
<feature type="region of interest" description="Disordered" evidence="12">
    <location>
        <begin position="156"/>
        <end position="238"/>
    </location>
</feature>
<evidence type="ECO:0000259" key="13">
    <source>
        <dbReference type="PROSITE" id="PS50141"/>
    </source>
</evidence>
<evidence type="ECO:0000313" key="15">
    <source>
        <dbReference type="Proteomes" id="UP001346869"/>
    </source>
</evidence>
<dbReference type="EC" id="3.5.4.34" evidence="8"/>
<dbReference type="GO" id="GO:0046872">
    <property type="term" value="F:metal ion binding"/>
    <property type="evidence" value="ECO:0007669"/>
    <property type="project" value="UniProtKB-KW"/>
</dbReference>
<feature type="compositionally biased region" description="Basic and acidic residues" evidence="12">
    <location>
        <begin position="171"/>
        <end position="211"/>
    </location>
</feature>
<dbReference type="GO" id="GO:0008033">
    <property type="term" value="P:tRNA processing"/>
    <property type="evidence" value="ECO:0007669"/>
    <property type="project" value="UniProtKB-KW"/>
</dbReference>
<dbReference type="AlphaFoldDB" id="A0AAN8AUP0"/>
<dbReference type="InterPro" id="IPR002466">
    <property type="entry name" value="A_deamin"/>
</dbReference>
<evidence type="ECO:0000256" key="9">
    <source>
        <dbReference type="ARBA" id="ARBA00040502"/>
    </source>
</evidence>
<evidence type="ECO:0000256" key="8">
    <source>
        <dbReference type="ARBA" id="ARBA00038940"/>
    </source>
</evidence>
<comment type="similarity">
    <text evidence="7">Belongs to the ADAT1 family.</text>
</comment>
<keyword evidence="4" id="KW-0862">Zinc</keyword>
<evidence type="ECO:0000256" key="6">
    <source>
        <dbReference type="ARBA" id="ARBA00037784"/>
    </source>
</evidence>
<comment type="caution">
    <text evidence="14">The sequence shown here is derived from an EMBL/GenBank/DDBJ whole genome shotgun (WGS) entry which is preliminary data.</text>
</comment>
<name>A0AAN8AUP0_ELEMC</name>
<dbReference type="Proteomes" id="UP001346869">
    <property type="component" value="Unassembled WGS sequence"/>
</dbReference>
<comment type="cofactor">
    <cofactor evidence="5">
        <name>1D-myo-inositol hexakisphosphate</name>
        <dbReference type="ChEBI" id="CHEBI:58130"/>
    </cofactor>
</comment>
<dbReference type="SMART" id="SM00552">
    <property type="entry name" value="ADEAMc"/>
    <property type="match status" value="1"/>
</dbReference>
<reference evidence="14 15" key="1">
    <citation type="journal article" date="2023" name="Genes (Basel)">
        <title>Chromosome-Level Genome Assembly and Circadian Gene Repertoire of the Patagonia Blennie Eleginops maclovinus-The Closest Ancestral Proxy of Antarctic Cryonotothenioids.</title>
        <authorList>
            <person name="Cheng C.C."/>
            <person name="Rivera-Colon A.G."/>
            <person name="Minhas B.F."/>
            <person name="Wilson L."/>
            <person name="Rayamajhi N."/>
            <person name="Vargas-Chacoff L."/>
            <person name="Catchen J.M."/>
        </authorList>
    </citation>
    <scope>NUCLEOTIDE SEQUENCE [LARGE SCALE GENOMIC DNA]</scope>
    <source>
        <strain evidence="14">JMC-PN-2008</strain>
    </source>
</reference>
<proteinExistence type="inferred from homology"/>
<evidence type="ECO:0000256" key="7">
    <source>
        <dbReference type="ARBA" id="ARBA00038326"/>
    </source>
</evidence>
<gene>
    <name evidence="14" type="ORF">PBY51_012479</name>
</gene>
<evidence type="ECO:0000256" key="10">
    <source>
        <dbReference type="ARBA" id="ARBA00041760"/>
    </source>
</evidence>
<evidence type="ECO:0000256" key="1">
    <source>
        <dbReference type="ARBA" id="ARBA00022694"/>
    </source>
</evidence>
<keyword evidence="2" id="KW-0479">Metal-binding</keyword>
<evidence type="ECO:0000256" key="11">
    <source>
        <dbReference type="ARBA" id="ARBA00047635"/>
    </source>
</evidence>
<comment type="function">
    <text evidence="6">Specifically deaminates adenosine-37 to inosine in tRNA-Ala.</text>
</comment>
<keyword evidence="1" id="KW-0819">tRNA processing</keyword>
<evidence type="ECO:0000313" key="14">
    <source>
        <dbReference type="EMBL" id="KAK5868032.1"/>
    </source>
</evidence>
<keyword evidence="3" id="KW-0378">Hydrolase</keyword>
<evidence type="ECO:0000256" key="4">
    <source>
        <dbReference type="ARBA" id="ARBA00022833"/>
    </source>
</evidence>